<evidence type="ECO:0000313" key="1">
    <source>
        <dbReference type="EMBL" id="PBK97299.1"/>
    </source>
</evidence>
<organism evidence="1 2">
    <name type="scientific">Armillaria gallica</name>
    <name type="common">Bulbous honey fungus</name>
    <name type="synonym">Armillaria bulbosa</name>
    <dbReference type="NCBI Taxonomy" id="47427"/>
    <lineage>
        <taxon>Eukaryota</taxon>
        <taxon>Fungi</taxon>
        <taxon>Dikarya</taxon>
        <taxon>Basidiomycota</taxon>
        <taxon>Agaricomycotina</taxon>
        <taxon>Agaricomycetes</taxon>
        <taxon>Agaricomycetidae</taxon>
        <taxon>Agaricales</taxon>
        <taxon>Marasmiineae</taxon>
        <taxon>Physalacriaceae</taxon>
        <taxon>Armillaria</taxon>
    </lineage>
</organism>
<dbReference type="InParanoid" id="A0A2H3DQ00"/>
<keyword evidence="2" id="KW-1185">Reference proteome</keyword>
<sequence>MPNDCFSDLPIQSKAEVVTGLSQRPLVTQKPVSFHRACMLMASSSQKKTKKERKIVTFDAPAPASPPTRGIKRSIEEVDASLDDDGERRGHPVWTAIDRLSSAITCDVNTFTPTALWASPWGSHSVYDESTENAMAADVAVEAMGRGFAAASSQTTNSGLYVEITRVISRLIDGSITRNDLIEGLQRVASQLRHCG</sequence>
<reference evidence="2" key="1">
    <citation type="journal article" date="2017" name="Nat. Ecol. Evol.">
        <title>Genome expansion and lineage-specific genetic innovations in the forest pathogenic fungi Armillaria.</title>
        <authorList>
            <person name="Sipos G."/>
            <person name="Prasanna A.N."/>
            <person name="Walter M.C."/>
            <person name="O'Connor E."/>
            <person name="Balint B."/>
            <person name="Krizsan K."/>
            <person name="Kiss B."/>
            <person name="Hess J."/>
            <person name="Varga T."/>
            <person name="Slot J."/>
            <person name="Riley R."/>
            <person name="Boka B."/>
            <person name="Rigling D."/>
            <person name="Barry K."/>
            <person name="Lee J."/>
            <person name="Mihaltcheva S."/>
            <person name="LaButti K."/>
            <person name="Lipzen A."/>
            <person name="Waldron R."/>
            <person name="Moloney N.M."/>
            <person name="Sperisen C."/>
            <person name="Kredics L."/>
            <person name="Vagvoelgyi C."/>
            <person name="Patrignani A."/>
            <person name="Fitzpatrick D."/>
            <person name="Nagy I."/>
            <person name="Doyle S."/>
            <person name="Anderson J.B."/>
            <person name="Grigoriev I.V."/>
            <person name="Gueldener U."/>
            <person name="Muensterkoetter M."/>
            <person name="Nagy L.G."/>
        </authorList>
    </citation>
    <scope>NUCLEOTIDE SEQUENCE [LARGE SCALE GENOMIC DNA]</scope>
    <source>
        <strain evidence="2">Ar21-2</strain>
    </source>
</reference>
<gene>
    <name evidence="1" type="ORF">ARMGADRAFT_1009344</name>
</gene>
<dbReference type="Proteomes" id="UP000217790">
    <property type="component" value="Unassembled WGS sequence"/>
</dbReference>
<dbReference type="AlphaFoldDB" id="A0A2H3DQ00"/>
<dbReference type="EMBL" id="KZ293649">
    <property type="protein sequence ID" value="PBK97299.1"/>
    <property type="molecule type" value="Genomic_DNA"/>
</dbReference>
<accession>A0A2H3DQ00</accession>
<dbReference type="OrthoDB" id="2897190at2759"/>
<proteinExistence type="predicted"/>
<name>A0A2H3DQ00_ARMGA</name>
<evidence type="ECO:0000313" key="2">
    <source>
        <dbReference type="Proteomes" id="UP000217790"/>
    </source>
</evidence>
<dbReference type="OMA" id="ENTMSAD"/>
<protein>
    <submittedName>
        <fullName evidence="1">Uncharacterized protein</fullName>
    </submittedName>
</protein>